<keyword evidence="5" id="KW-1185">Reference proteome</keyword>
<evidence type="ECO:0000256" key="1">
    <source>
        <dbReference type="SAM" id="MobiDB-lite"/>
    </source>
</evidence>
<dbReference type="EMBL" id="VFOL01000001">
    <property type="protein sequence ID" value="TQL37149.1"/>
    <property type="molecule type" value="Genomic_DNA"/>
</dbReference>
<dbReference type="RefSeq" id="WP_018587661.1">
    <property type="nucleotide sequence ID" value="NZ_BOQM01000004.1"/>
</dbReference>
<feature type="region of interest" description="Disordered" evidence="1">
    <location>
        <begin position="47"/>
        <end position="81"/>
    </location>
</feature>
<reference evidence="2 5" key="2">
    <citation type="submission" date="2021-03" db="EMBL/GenBank/DDBJ databases">
        <title>Whole genome shotgun sequence of Salinispora arenicola NBRC 105043.</title>
        <authorList>
            <person name="Komaki H."/>
            <person name="Tamura T."/>
        </authorList>
    </citation>
    <scope>NUCLEOTIDE SEQUENCE [LARGE SCALE GENOMIC DNA]</scope>
    <source>
        <strain evidence="2 5">NBRC 105043</strain>
    </source>
</reference>
<dbReference type="GeneID" id="93771542"/>
<feature type="compositionally biased region" description="Basic and acidic residues" evidence="1">
    <location>
        <begin position="71"/>
        <end position="81"/>
    </location>
</feature>
<evidence type="ECO:0000313" key="4">
    <source>
        <dbReference type="Proteomes" id="UP000315983"/>
    </source>
</evidence>
<name>A0A542XMS8_SALAC</name>
<accession>A0A542XMS8</accession>
<proteinExistence type="predicted"/>
<reference evidence="3 4" key="1">
    <citation type="submission" date="2019-06" db="EMBL/GenBank/DDBJ databases">
        <title>Sequencing the genomes of 1000 actinobacteria strains.</title>
        <authorList>
            <person name="Klenk H.-P."/>
        </authorList>
    </citation>
    <scope>NUCLEOTIDE SEQUENCE [LARGE SCALE GENOMIC DNA]</scope>
    <source>
        <strain evidence="3 4">DSM 44819</strain>
    </source>
</reference>
<protein>
    <submittedName>
        <fullName evidence="3">Uncharacterized protein</fullName>
    </submittedName>
</protein>
<evidence type="ECO:0000313" key="2">
    <source>
        <dbReference type="EMBL" id="GIM82175.1"/>
    </source>
</evidence>
<dbReference type="EMBL" id="BOQM01000004">
    <property type="protein sequence ID" value="GIM82175.1"/>
    <property type="molecule type" value="Genomic_DNA"/>
</dbReference>
<evidence type="ECO:0000313" key="5">
    <source>
        <dbReference type="Proteomes" id="UP000677457"/>
    </source>
</evidence>
<sequence>MAIWSELRYLTRWLLRRSDVSTALGIGQHHQAIEQAAARRRLLDQAKRLRNTQWHRESTQSAPHTPTTLEQRSDGETRGHR</sequence>
<dbReference type="AlphaFoldDB" id="A0A542XMS8"/>
<gene>
    <name evidence="3" type="ORF">FB564_2295</name>
    <name evidence="2" type="ORF">Sar04_05850</name>
</gene>
<evidence type="ECO:0000313" key="3">
    <source>
        <dbReference type="EMBL" id="TQL37149.1"/>
    </source>
</evidence>
<organism evidence="3 4">
    <name type="scientific">Salinispora arenicola</name>
    <dbReference type="NCBI Taxonomy" id="168697"/>
    <lineage>
        <taxon>Bacteria</taxon>
        <taxon>Bacillati</taxon>
        <taxon>Actinomycetota</taxon>
        <taxon>Actinomycetes</taxon>
        <taxon>Micromonosporales</taxon>
        <taxon>Micromonosporaceae</taxon>
        <taxon>Salinispora</taxon>
    </lineage>
</organism>
<comment type="caution">
    <text evidence="3">The sequence shown here is derived from an EMBL/GenBank/DDBJ whole genome shotgun (WGS) entry which is preliminary data.</text>
</comment>
<feature type="compositionally biased region" description="Polar residues" evidence="1">
    <location>
        <begin position="59"/>
        <end position="70"/>
    </location>
</feature>
<dbReference type="Proteomes" id="UP000677457">
    <property type="component" value="Unassembled WGS sequence"/>
</dbReference>
<dbReference type="Proteomes" id="UP000315983">
    <property type="component" value="Unassembled WGS sequence"/>
</dbReference>